<proteinExistence type="predicted"/>
<dbReference type="EMBL" id="BAABDE010000022">
    <property type="protein sequence ID" value="GAA3815067.1"/>
    <property type="molecule type" value="Genomic_DNA"/>
</dbReference>
<evidence type="ECO:0000313" key="1">
    <source>
        <dbReference type="EMBL" id="GAA3815067.1"/>
    </source>
</evidence>
<evidence type="ECO:0000313" key="2">
    <source>
        <dbReference type="Proteomes" id="UP001501009"/>
    </source>
</evidence>
<comment type="caution">
    <text evidence="1">The sequence shown here is derived from an EMBL/GenBank/DDBJ whole genome shotgun (WGS) entry which is preliminary data.</text>
</comment>
<reference evidence="2" key="1">
    <citation type="journal article" date="2019" name="Int. J. Syst. Evol. Microbiol.">
        <title>The Global Catalogue of Microorganisms (GCM) 10K type strain sequencing project: providing services to taxonomists for standard genome sequencing and annotation.</title>
        <authorList>
            <consortium name="The Broad Institute Genomics Platform"/>
            <consortium name="The Broad Institute Genome Sequencing Center for Infectious Disease"/>
            <person name="Wu L."/>
            <person name="Ma J."/>
        </authorList>
    </citation>
    <scope>NUCLEOTIDE SEQUENCE [LARGE SCALE GENOMIC DNA]</scope>
    <source>
        <strain evidence="2">JCM 17138</strain>
    </source>
</reference>
<dbReference type="Proteomes" id="UP001501009">
    <property type="component" value="Unassembled WGS sequence"/>
</dbReference>
<sequence>MGLAVPGGSAPRPPVGLKGLVLKRRTGWMQPTGGEDVPPYAPSSSVIAARSRNVVIRRWNASAQ</sequence>
<accession>A0ABP7ICM1</accession>
<protein>
    <submittedName>
        <fullName evidence="1">Uncharacterized protein</fullName>
    </submittedName>
</protein>
<organism evidence="1 2">
    <name type="scientific">Streptomyces coacervatus</name>
    <dbReference type="NCBI Taxonomy" id="647381"/>
    <lineage>
        <taxon>Bacteria</taxon>
        <taxon>Bacillati</taxon>
        <taxon>Actinomycetota</taxon>
        <taxon>Actinomycetes</taxon>
        <taxon>Kitasatosporales</taxon>
        <taxon>Streptomycetaceae</taxon>
        <taxon>Streptomyces</taxon>
    </lineage>
</organism>
<name>A0ABP7ICM1_9ACTN</name>
<gene>
    <name evidence="1" type="ORF">GCM10022403_055850</name>
</gene>
<keyword evidence="2" id="KW-1185">Reference proteome</keyword>